<sequence length="305" mass="32853">MIKTIAAGSTFYRGAKDAMQNGGQSASLDRQPRHYADPLAASYDMLSSGTTLYRPSKPGSLSQEFTIYSALGAPLNEQLSVVKGLLERNGYTFRTQAVAGSELMTVSVPQFNGHDVKVTSRDIIGLACRTLGYKFNAEVNFTLYYENGKAIAQSEAVSGYLGVSKLLEDVRLLDLNTPEAKQILSTLGTKGIVDKCQELGCVGIYRTESVHTHDSSVVNVPTITMLHGHDRKLTGVVIKAVAPLSSNHIDIVNFRDNAMEQIGAGSPPPKFGLHDSIKAANSCTGLPDVVLAGDYQANRAKLRMK</sequence>
<gene>
    <name evidence="1" type="ORF">E8Q35_14870</name>
</gene>
<name>A0A4S5CKG1_AERVE</name>
<organism evidence="1 2">
    <name type="scientific">Aeromonas veronii</name>
    <dbReference type="NCBI Taxonomy" id="654"/>
    <lineage>
        <taxon>Bacteria</taxon>
        <taxon>Pseudomonadati</taxon>
        <taxon>Pseudomonadota</taxon>
        <taxon>Gammaproteobacteria</taxon>
        <taxon>Aeromonadales</taxon>
        <taxon>Aeromonadaceae</taxon>
        <taxon>Aeromonas</taxon>
    </lineage>
</organism>
<protein>
    <submittedName>
        <fullName evidence="1">Uncharacterized protein</fullName>
    </submittedName>
</protein>
<reference evidence="1 2" key="1">
    <citation type="submission" date="2019-04" db="EMBL/GenBank/DDBJ databases">
        <title>Comparative genomics of Aeromonas veronii strains pathogenic to fish.</title>
        <authorList>
            <person name="Cascarano M.C."/>
            <person name="Smyrli M."/>
            <person name="Katharios P."/>
        </authorList>
    </citation>
    <scope>NUCLEOTIDE SEQUENCE [LARGE SCALE GENOMIC DNA]</scope>
    <source>
        <strain evidence="1 2">XU1</strain>
    </source>
</reference>
<evidence type="ECO:0000313" key="1">
    <source>
        <dbReference type="EMBL" id="THJ43586.1"/>
    </source>
</evidence>
<dbReference type="AlphaFoldDB" id="A0A4S5CKG1"/>
<proteinExistence type="predicted"/>
<evidence type="ECO:0000313" key="2">
    <source>
        <dbReference type="Proteomes" id="UP000309618"/>
    </source>
</evidence>
<dbReference type="Proteomes" id="UP000309618">
    <property type="component" value="Unassembled WGS sequence"/>
</dbReference>
<accession>A0A4S5CKG1</accession>
<dbReference type="EMBL" id="SSUX01000011">
    <property type="protein sequence ID" value="THJ43586.1"/>
    <property type="molecule type" value="Genomic_DNA"/>
</dbReference>
<dbReference type="RefSeq" id="WP_136502025.1">
    <property type="nucleotide sequence ID" value="NZ_SSUX01000011.1"/>
</dbReference>
<comment type="caution">
    <text evidence="1">The sequence shown here is derived from an EMBL/GenBank/DDBJ whole genome shotgun (WGS) entry which is preliminary data.</text>
</comment>